<proteinExistence type="predicted"/>
<dbReference type="RefSeq" id="WP_103901560.1">
    <property type="nucleotide sequence ID" value="NZ_PQWB01000017.1"/>
</dbReference>
<dbReference type="EMBL" id="PQWB01000017">
    <property type="protein sequence ID" value="POZ63116.1"/>
    <property type="molecule type" value="Genomic_DNA"/>
</dbReference>
<sequence>MTTSNLFAGRELLSESNLHKVFSSELGGSLSLEPRAESTSVSADGVKEMLGSWRAAIEREAAALARLAPSALTDLPPGCLYENQDQPDWLLAAQACEIFRNPIVSKNAGRLDVKALQRNIRDWLGREGAPTLLIGWGQPKRSAGGLKAFGPYADLAEMYAIGRLLVIVRALEKVAGRPIKLAVLTGGSRFFEAFFTRPALTLRYDQQRQAIADALAGPGVIAFQAYSQAVGDGGHTAISGERAIKFKQTLAGVSDEMAAAKFGTVLLNVDWEHVFAPDPAQRHPAPHGLPLPASVADWLATGDANRLVRAAVTSLISPRHQAACLEMIGSETVLEDAISFIQSVAWESTRKYIALHLMDGGDETAGAPEAGGRNALRLTVHEKDKQRDMPAIFTLGPRGGNQLSQHVLAMVGERGETVFGAYAEFWAGAARAVRLEPQGDYPAFAWLAESGQPLCLSSADDDALLQALCRASAAA</sequence>
<keyword evidence="2" id="KW-1185">Reference proteome</keyword>
<evidence type="ECO:0000313" key="2">
    <source>
        <dbReference type="Proteomes" id="UP000237082"/>
    </source>
</evidence>
<protein>
    <submittedName>
        <fullName evidence="1">Uncharacterized protein</fullName>
    </submittedName>
</protein>
<dbReference type="AlphaFoldDB" id="A0A2S5DJ65"/>
<reference evidence="2" key="1">
    <citation type="submission" date="2018-02" db="EMBL/GenBank/DDBJ databases">
        <authorList>
            <person name="O'Hara-Hanley K."/>
            <person name="Soby S."/>
        </authorList>
    </citation>
    <scope>NUCLEOTIDE SEQUENCE [LARGE SCALE GENOMIC DNA]</scope>
    <source>
        <strain evidence="2">MWU14-2602</strain>
    </source>
</reference>
<evidence type="ECO:0000313" key="1">
    <source>
        <dbReference type="EMBL" id="POZ63116.1"/>
    </source>
</evidence>
<comment type="caution">
    <text evidence="1">The sequence shown here is derived from an EMBL/GenBank/DDBJ whole genome shotgun (WGS) entry which is preliminary data.</text>
</comment>
<name>A0A2S5DJ65_9NEIS</name>
<organism evidence="1 2">
    <name type="scientific">Chromobacterium alticapitis</name>
    <dbReference type="NCBI Taxonomy" id="2073169"/>
    <lineage>
        <taxon>Bacteria</taxon>
        <taxon>Pseudomonadati</taxon>
        <taxon>Pseudomonadota</taxon>
        <taxon>Betaproteobacteria</taxon>
        <taxon>Neisseriales</taxon>
        <taxon>Chromobacteriaceae</taxon>
        <taxon>Chromobacterium</taxon>
    </lineage>
</organism>
<dbReference type="Proteomes" id="UP000237082">
    <property type="component" value="Unassembled WGS sequence"/>
</dbReference>
<accession>A0A2S5DJ65</accession>
<gene>
    <name evidence="1" type="ORF">C2I19_04720</name>
</gene>
<dbReference type="OrthoDB" id="7057522at2"/>